<sequence>MALMLLAYFCYTLDSCDLFEGVFGLGVYYGLWGSCQKESPTRVLVSARRIYMEES</sequence>
<name>A0A2T8IM42_9POAL</name>
<gene>
    <name evidence="2" type="ORF">PAHAL_5G341500</name>
</gene>
<protein>
    <submittedName>
        <fullName evidence="2">Uncharacterized protein</fullName>
    </submittedName>
</protein>
<feature type="signal peptide" evidence="1">
    <location>
        <begin position="1"/>
        <end position="18"/>
    </location>
</feature>
<dbReference type="EMBL" id="CM008050">
    <property type="protein sequence ID" value="PVH38744.1"/>
    <property type="molecule type" value="Genomic_DNA"/>
</dbReference>
<proteinExistence type="predicted"/>
<evidence type="ECO:0000313" key="2">
    <source>
        <dbReference type="EMBL" id="PVH38744.1"/>
    </source>
</evidence>
<dbReference type="Proteomes" id="UP000243499">
    <property type="component" value="Chromosome 5"/>
</dbReference>
<dbReference type="AlphaFoldDB" id="A0A2T8IM42"/>
<reference evidence="2" key="1">
    <citation type="submission" date="2018-04" db="EMBL/GenBank/DDBJ databases">
        <title>WGS assembly of Panicum hallii.</title>
        <authorList>
            <person name="Lovell J."/>
            <person name="Jenkins J."/>
            <person name="Lowry D."/>
            <person name="Mamidi S."/>
            <person name="Sreedasyam A."/>
            <person name="Weng X."/>
            <person name="Barry K."/>
            <person name="Bonette J."/>
            <person name="Campitelli B."/>
            <person name="Daum C."/>
            <person name="Gordon S."/>
            <person name="Gould B."/>
            <person name="Lipzen A."/>
            <person name="Macqueen A."/>
            <person name="Palacio-Mejia J."/>
            <person name="Plott C."/>
            <person name="Shakirov E."/>
            <person name="Shu S."/>
            <person name="Yoshinaga Y."/>
            <person name="Zane M."/>
            <person name="Rokhsar D."/>
            <person name="Grimwood J."/>
            <person name="Schmutz J."/>
            <person name="Juenger T."/>
        </authorList>
    </citation>
    <scope>NUCLEOTIDE SEQUENCE [LARGE SCALE GENOMIC DNA]</scope>
    <source>
        <strain evidence="2">FIL2</strain>
    </source>
</reference>
<feature type="chain" id="PRO_5015749718" evidence="1">
    <location>
        <begin position="19"/>
        <end position="55"/>
    </location>
</feature>
<dbReference type="Gramene" id="PVH38744">
    <property type="protein sequence ID" value="PVH38744"/>
    <property type="gene ID" value="PAHAL_5G341500"/>
</dbReference>
<accession>A0A2T8IM42</accession>
<evidence type="ECO:0000256" key="1">
    <source>
        <dbReference type="SAM" id="SignalP"/>
    </source>
</evidence>
<organism evidence="2">
    <name type="scientific">Panicum hallii</name>
    <dbReference type="NCBI Taxonomy" id="206008"/>
    <lineage>
        <taxon>Eukaryota</taxon>
        <taxon>Viridiplantae</taxon>
        <taxon>Streptophyta</taxon>
        <taxon>Embryophyta</taxon>
        <taxon>Tracheophyta</taxon>
        <taxon>Spermatophyta</taxon>
        <taxon>Magnoliopsida</taxon>
        <taxon>Liliopsida</taxon>
        <taxon>Poales</taxon>
        <taxon>Poaceae</taxon>
        <taxon>PACMAD clade</taxon>
        <taxon>Panicoideae</taxon>
        <taxon>Panicodae</taxon>
        <taxon>Paniceae</taxon>
        <taxon>Panicinae</taxon>
        <taxon>Panicum</taxon>
        <taxon>Panicum sect. Panicum</taxon>
    </lineage>
</organism>
<keyword evidence="1" id="KW-0732">Signal</keyword>